<comment type="caution">
    <text evidence="2">The sequence shown here is derived from an EMBL/GenBank/DDBJ whole genome shotgun (WGS) entry which is preliminary data.</text>
</comment>
<feature type="chain" id="PRO_5043887285" description="Farnesoic acid O-methyl transferase domain-containing protein" evidence="1">
    <location>
        <begin position="16"/>
        <end position="318"/>
    </location>
</feature>
<keyword evidence="1" id="KW-0732">Signal</keyword>
<evidence type="ECO:0000313" key="2">
    <source>
        <dbReference type="EMBL" id="GFR89704.1"/>
    </source>
</evidence>
<evidence type="ECO:0008006" key="4">
    <source>
        <dbReference type="Google" id="ProtNLM"/>
    </source>
</evidence>
<accession>A0AAV4GW13</accession>
<sequence length="318" mass="35941">MLVFLVVHLFQICLLIDTYTGACLRLERADSICLCEKISADEYHLTYNATSDTKTSNLNVSMIWYGRVGKDALLSDPYTFKQVITAKMSFIKFSSTFKKSQDFLVAGEDSTVLEFDVYGGEIYNIPDNGNAPQFYYVTNDGVEHKGCASFDRDTGTCINQTRTNDRCSCRKTSRCVYRISYTLSARQYVSKATVYLLWPGKANLRSDNFTLLQIKKSTDIDYLLVDRHVIVSSIEGQRGRVVNAADSRSGGRRFDSQPCHVAIALGKRFSLIFPSVHLPVKWVPSYRLQMCWSAGELVALLCEETVTLSSEDEFLERD</sequence>
<reference evidence="2 3" key="1">
    <citation type="journal article" date="2021" name="Elife">
        <title>Chloroplast acquisition without the gene transfer in kleptoplastic sea slugs, Plakobranchus ocellatus.</title>
        <authorList>
            <person name="Maeda T."/>
            <person name="Takahashi S."/>
            <person name="Yoshida T."/>
            <person name="Shimamura S."/>
            <person name="Takaki Y."/>
            <person name="Nagai Y."/>
            <person name="Toyoda A."/>
            <person name="Suzuki Y."/>
            <person name="Arimoto A."/>
            <person name="Ishii H."/>
            <person name="Satoh N."/>
            <person name="Nishiyama T."/>
            <person name="Hasebe M."/>
            <person name="Maruyama T."/>
            <person name="Minagawa J."/>
            <person name="Obokata J."/>
            <person name="Shigenobu S."/>
        </authorList>
    </citation>
    <scope>NUCLEOTIDE SEQUENCE [LARGE SCALE GENOMIC DNA]</scope>
</reference>
<protein>
    <recommendedName>
        <fullName evidence="4">Farnesoic acid O-methyl transferase domain-containing protein</fullName>
    </recommendedName>
</protein>
<dbReference type="EMBL" id="BMAT01008636">
    <property type="protein sequence ID" value="GFR89704.1"/>
    <property type="molecule type" value="Genomic_DNA"/>
</dbReference>
<name>A0AAV4GW13_9GAST</name>
<feature type="signal peptide" evidence="1">
    <location>
        <begin position="1"/>
        <end position="15"/>
    </location>
</feature>
<proteinExistence type="predicted"/>
<dbReference type="Proteomes" id="UP000762676">
    <property type="component" value="Unassembled WGS sequence"/>
</dbReference>
<keyword evidence="3" id="KW-1185">Reference proteome</keyword>
<gene>
    <name evidence="2" type="ORF">ElyMa_004285800</name>
</gene>
<organism evidence="2 3">
    <name type="scientific">Elysia marginata</name>
    <dbReference type="NCBI Taxonomy" id="1093978"/>
    <lineage>
        <taxon>Eukaryota</taxon>
        <taxon>Metazoa</taxon>
        <taxon>Spiralia</taxon>
        <taxon>Lophotrochozoa</taxon>
        <taxon>Mollusca</taxon>
        <taxon>Gastropoda</taxon>
        <taxon>Heterobranchia</taxon>
        <taxon>Euthyneura</taxon>
        <taxon>Panpulmonata</taxon>
        <taxon>Sacoglossa</taxon>
        <taxon>Placobranchoidea</taxon>
        <taxon>Plakobranchidae</taxon>
        <taxon>Elysia</taxon>
    </lineage>
</organism>
<dbReference type="AlphaFoldDB" id="A0AAV4GW13"/>
<evidence type="ECO:0000256" key="1">
    <source>
        <dbReference type="SAM" id="SignalP"/>
    </source>
</evidence>
<evidence type="ECO:0000313" key="3">
    <source>
        <dbReference type="Proteomes" id="UP000762676"/>
    </source>
</evidence>